<dbReference type="InterPro" id="IPR011335">
    <property type="entry name" value="Restrct_endonuc-II-like"/>
</dbReference>
<evidence type="ECO:0000313" key="4">
    <source>
        <dbReference type="Proteomes" id="UP000275256"/>
    </source>
</evidence>
<protein>
    <recommendedName>
        <fullName evidence="2">UPF0102 protein EAX62_08710</fullName>
    </recommendedName>
</protein>
<evidence type="ECO:0000313" key="3">
    <source>
        <dbReference type="EMBL" id="RMB59817.1"/>
    </source>
</evidence>
<gene>
    <name evidence="3" type="ORF">EAX62_08710</name>
</gene>
<dbReference type="PANTHER" id="PTHR34039:SF1">
    <property type="entry name" value="UPF0102 PROTEIN YRAN"/>
    <property type="match status" value="1"/>
</dbReference>
<dbReference type="NCBIfam" id="TIGR00252">
    <property type="entry name" value="YraN family protein"/>
    <property type="match status" value="1"/>
</dbReference>
<keyword evidence="4" id="KW-1185">Reference proteome</keyword>
<dbReference type="NCBIfam" id="NF009154">
    <property type="entry name" value="PRK12497.3-3"/>
    <property type="match status" value="1"/>
</dbReference>
<dbReference type="OrthoDB" id="9794876at2"/>
<dbReference type="InterPro" id="IPR003509">
    <property type="entry name" value="UPF0102_YraN-like"/>
</dbReference>
<dbReference type="CDD" id="cd20736">
    <property type="entry name" value="PoNe_Nuclease"/>
    <property type="match status" value="1"/>
</dbReference>
<dbReference type="SUPFAM" id="SSF52980">
    <property type="entry name" value="Restriction endonuclease-like"/>
    <property type="match status" value="1"/>
</dbReference>
<sequence length="124" mass="13742">MAINQRAAALGVHGEDIAAAHLETLGWRIIERNWRCPAGELDIIAWDEAARAIVFVEVKSRSSTAFGDPLEAITWRKQAKLRELATLWLRVTTPRVRNIRLDAMGVLLPRGGQPEVTHVRGIGA</sequence>
<dbReference type="HAMAP" id="MF_00048">
    <property type="entry name" value="UPF0102"/>
    <property type="match status" value="1"/>
</dbReference>
<dbReference type="Proteomes" id="UP000275256">
    <property type="component" value="Unassembled WGS sequence"/>
</dbReference>
<dbReference type="RefSeq" id="WP_121901296.1">
    <property type="nucleotide sequence ID" value="NZ_REFW01000002.1"/>
</dbReference>
<dbReference type="Pfam" id="PF02021">
    <property type="entry name" value="UPF0102"/>
    <property type="match status" value="1"/>
</dbReference>
<comment type="similarity">
    <text evidence="1 2">Belongs to the UPF0102 family.</text>
</comment>
<organism evidence="3 4">
    <name type="scientific">Tessaracoccus antarcticus</name>
    <dbReference type="NCBI Taxonomy" id="2479848"/>
    <lineage>
        <taxon>Bacteria</taxon>
        <taxon>Bacillati</taxon>
        <taxon>Actinomycetota</taxon>
        <taxon>Actinomycetes</taxon>
        <taxon>Propionibacteriales</taxon>
        <taxon>Propionibacteriaceae</taxon>
        <taxon>Tessaracoccus</taxon>
    </lineage>
</organism>
<dbReference type="InterPro" id="IPR011856">
    <property type="entry name" value="tRNA_endonuc-like_dom_sf"/>
</dbReference>
<comment type="caution">
    <text evidence="3">The sequence shown here is derived from an EMBL/GenBank/DDBJ whole genome shotgun (WGS) entry which is preliminary data.</text>
</comment>
<name>A0A3M0G6T3_9ACTN</name>
<dbReference type="NCBIfam" id="NF009150">
    <property type="entry name" value="PRK12497.1-3"/>
    <property type="match status" value="1"/>
</dbReference>
<evidence type="ECO:0000256" key="1">
    <source>
        <dbReference type="ARBA" id="ARBA00006738"/>
    </source>
</evidence>
<proteinExistence type="inferred from homology"/>
<reference evidence="3 4" key="1">
    <citation type="submission" date="2018-10" db="EMBL/GenBank/DDBJ databases">
        <title>Tessaracoccus antarcticuss sp. nov., isolated from sediment.</title>
        <authorList>
            <person name="Zhou L.Y."/>
            <person name="Du Z.J."/>
        </authorList>
    </citation>
    <scope>NUCLEOTIDE SEQUENCE [LARGE SCALE GENOMIC DNA]</scope>
    <source>
        <strain evidence="3 4">JDX10</strain>
    </source>
</reference>
<dbReference type="GO" id="GO:0003676">
    <property type="term" value="F:nucleic acid binding"/>
    <property type="evidence" value="ECO:0007669"/>
    <property type="project" value="InterPro"/>
</dbReference>
<dbReference type="PANTHER" id="PTHR34039">
    <property type="entry name" value="UPF0102 PROTEIN YRAN"/>
    <property type="match status" value="1"/>
</dbReference>
<dbReference type="EMBL" id="REFW01000002">
    <property type="protein sequence ID" value="RMB59817.1"/>
    <property type="molecule type" value="Genomic_DNA"/>
</dbReference>
<accession>A0A3M0G6T3</accession>
<evidence type="ECO:0000256" key="2">
    <source>
        <dbReference type="HAMAP-Rule" id="MF_00048"/>
    </source>
</evidence>
<dbReference type="Gene3D" id="3.40.1350.10">
    <property type="match status" value="1"/>
</dbReference>
<dbReference type="AlphaFoldDB" id="A0A3M0G6T3"/>